<gene>
    <name evidence="1" type="ORF">GPA22_11970</name>
</gene>
<evidence type="ECO:0000313" key="1">
    <source>
        <dbReference type="EMBL" id="NMG44445.1"/>
    </source>
</evidence>
<comment type="caution">
    <text evidence="1">The sequence shown here is derived from an EMBL/GenBank/DDBJ whole genome shotgun (WGS) entry which is preliminary data.</text>
</comment>
<evidence type="ECO:0000313" key="2">
    <source>
        <dbReference type="Proteomes" id="UP000623795"/>
    </source>
</evidence>
<name>A0ABX1Q0N4_9RHOO</name>
<organism evidence="1 2">
    <name type="scientific">Aromatoleum toluvorans</name>
    <dbReference type="NCBI Taxonomy" id="92002"/>
    <lineage>
        <taxon>Bacteria</taxon>
        <taxon>Pseudomonadati</taxon>
        <taxon>Pseudomonadota</taxon>
        <taxon>Betaproteobacteria</taxon>
        <taxon>Rhodocyclales</taxon>
        <taxon>Rhodocyclaceae</taxon>
        <taxon>Aromatoleum</taxon>
    </lineage>
</organism>
<keyword evidence="2" id="KW-1185">Reference proteome</keyword>
<dbReference type="InterPro" id="IPR009078">
    <property type="entry name" value="Ferritin-like_SF"/>
</dbReference>
<dbReference type="InterPro" id="IPR012347">
    <property type="entry name" value="Ferritin-like"/>
</dbReference>
<dbReference type="Gene3D" id="1.20.1260.10">
    <property type="match status" value="1"/>
</dbReference>
<proteinExistence type="predicted"/>
<protein>
    <submittedName>
        <fullName evidence="1">Rubrerythrin</fullName>
    </submittedName>
</protein>
<dbReference type="Proteomes" id="UP000623795">
    <property type="component" value="Unassembled WGS sequence"/>
</dbReference>
<dbReference type="EMBL" id="WTVN01000016">
    <property type="protein sequence ID" value="NMG44445.1"/>
    <property type="molecule type" value="Genomic_DNA"/>
</dbReference>
<accession>A0ABX1Q0N4</accession>
<reference evidence="1 2" key="1">
    <citation type="submission" date="2019-12" db="EMBL/GenBank/DDBJ databases">
        <title>Comparative genomics gives insights into the taxonomy of the Azoarcus-Aromatoleum group and reveals separate origins of nif in the plant-associated Azoarcus and non-plant-associated Aromatoleum sub-groups.</title>
        <authorList>
            <person name="Lafos M."/>
            <person name="Maluk M."/>
            <person name="Batista M."/>
            <person name="Junghare M."/>
            <person name="Carmona M."/>
            <person name="Faoro H."/>
            <person name="Cruz L.M."/>
            <person name="Battistoni F."/>
            <person name="De Souza E."/>
            <person name="Pedrosa F."/>
            <person name="Chen W.-M."/>
            <person name="Poole P.S."/>
            <person name="Dixon R.A."/>
            <person name="James E.K."/>
        </authorList>
    </citation>
    <scope>NUCLEOTIDE SEQUENCE [LARGE SCALE GENOMIC DNA]</scope>
    <source>
        <strain evidence="1 2">Td21</strain>
    </source>
</reference>
<sequence>MNDIHLFLAHAISLEAEAARRYEELADAMHTFGNAAVEAFFRLMAHFSRQHLAEASARGGFRAVPNLRPEEYRWPDGTSPEAVTWAGVDGFLDVPAALAMALDGERRGQAFYAIIAATSRNPRVKAMAAEFAAEEAQHVADLEGRIARLTAPAT</sequence>
<dbReference type="CDD" id="cd01045">
    <property type="entry name" value="Ferritin_like_AB"/>
    <property type="match status" value="1"/>
</dbReference>
<dbReference type="RefSeq" id="WP_169256301.1">
    <property type="nucleotide sequence ID" value="NZ_WTVN01000016.1"/>
</dbReference>
<dbReference type="SUPFAM" id="SSF47240">
    <property type="entry name" value="Ferritin-like"/>
    <property type="match status" value="1"/>
</dbReference>